<organism evidence="2 3">
    <name type="scientific">Streptococcus acidominimus</name>
    <dbReference type="NCBI Taxonomy" id="1326"/>
    <lineage>
        <taxon>Bacteria</taxon>
        <taxon>Bacillati</taxon>
        <taxon>Bacillota</taxon>
        <taxon>Bacilli</taxon>
        <taxon>Lactobacillales</taxon>
        <taxon>Streptococcaceae</taxon>
        <taxon>Streptococcus</taxon>
    </lineage>
</organism>
<reference evidence="2 3" key="1">
    <citation type="submission" date="2018-06" db="EMBL/GenBank/DDBJ databases">
        <authorList>
            <consortium name="Pathogen Informatics"/>
            <person name="Doyle S."/>
        </authorList>
    </citation>
    <scope>NUCLEOTIDE SEQUENCE [LARGE SCALE GENOMIC DNA]</scope>
    <source>
        <strain evidence="2 3">NCTC12957</strain>
    </source>
</reference>
<keyword evidence="1" id="KW-0472">Membrane</keyword>
<dbReference type="AlphaFoldDB" id="A0A380IHH4"/>
<name>A0A380IHH4_STRAI</name>
<dbReference type="InterPro" id="IPR010898">
    <property type="entry name" value="Hpre_diP_synth_I"/>
</dbReference>
<dbReference type="EMBL" id="UHEN01000001">
    <property type="protein sequence ID" value="SUN08528.1"/>
    <property type="molecule type" value="Genomic_DNA"/>
</dbReference>
<keyword evidence="1" id="KW-1133">Transmembrane helix</keyword>
<dbReference type="Pfam" id="PF07456">
    <property type="entry name" value="Hpre_diP_synt_I"/>
    <property type="match status" value="1"/>
</dbReference>
<dbReference type="InterPro" id="IPR014535">
    <property type="entry name" value="Hpre_diP_synt_I"/>
</dbReference>
<dbReference type="Proteomes" id="UP000255213">
    <property type="component" value="Unassembled WGS sequence"/>
</dbReference>
<evidence type="ECO:0000313" key="3">
    <source>
        <dbReference type="Proteomes" id="UP000255213"/>
    </source>
</evidence>
<feature type="transmembrane region" description="Helical" evidence="1">
    <location>
        <begin position="121"/>
        <end position="145"/>
    </location>
</feature>
<proteinExistence type="predicted"/>
<feature type="transmembrane region" description="Helical" evidence="1">
    <location>
        <begin position="84"/>
        <end position="109"/>
    </location>
</feature>
<feature type="transmembrane region" description="Helical" evidence="1">
    <location>
        <begin position="157"/>
        <end position="177"/>
    </location>
</feature>
<dbReference type="PIRSF" id="PIRSF027391">
    <property type="entry name" value="Hpre_diP_synt_I"/>
    <property type="match status" value="1"/>
</dbReference>
<protein>
    <submittedName>
        <fullName evidence="2">Heptaprenyl diphosphate synthase protein</fullName>
    </submittedName>
</protein>
<evidence type="ECO:0000313" key="2">
    <source>
        <dbReference type="EMBL" id="SUN08528.1"/>
    </source>
</evidence>
<dbReference type="Gene3D" id="1.10.1760.20">
    <property type="match status" value="1"/>
</dbReference>
<gene>
    <name evidence="2" type="ORF">NCTC12957_02126</name>
</gene>
<feature type="transmembrane region" description="Helical" evidence="1">
    <location>
        <begin position="24"/>
        <end position="44"/>
    </location>
</feature>
<evidence type="ECO:0000256" key="1">
    <source>
        <dbReference type="SAM" id="Phobius"/>
    </source>
</evidence>
<sequence length="195" mass="21090">MPDSQGLSTYLVRDTIMNSKNQTLLFITMLAAQAVVISLVERLIPTPFSFAPGAKLGLGNLISLIAIFTLPAKDSIKVVSIRLLISTFLGGTFSTFLYGFAGVTLSYMGMLAAKQLGPKRVSAIGISILGGMLHNIGQIMVFAWIAQSLLVLNYLPILSFSGILSGFLVGLTANYLLQKVGPLRYYNQIILAEWK</sequence>
<keyword evidence="1" id="KW-0812">Transmembrane</keyword>
<accession>A0A380IHH4</accession>
<feature type="transmembrane region" description="Helical" evidence="1">
    <location>
        <begin position="56"/>
        <end position="72"/>
    </location>
</feature>